<accession>A0A978VRL5</accession>
<keyword evidence="1" id="KW-0813">Transport</keyword>
<keyword evidence="2" id="KW-0472">Membrane</keyword>
<feature type="transmembrane region" description="Helical" evidence="2">
    <location>
        <begin position="23"/>
        <end position="44"/>
    </location>
</feature>
<keyword evidence="1" id="KW-0406">Ion transport</keyword>
<dbReference type="GO" id="GO:0034220">
    <property type="term" value="P:monoatomic ion transmembrane transport"/>
    <property type="evidence" value="ECO:0007669"/>
    <property type="project" value="UniProtKB-KW"/>
</dbReference>
<dbReference type="AlphaFoldDB" id="A0A978VRL5"/>
<dbReference type="Proteomes" id="UP000813462">
    <property type="component" value="Unassembled WGS sequence"/>
</dbReference>
<evidence type="ECO:0000313" key="3">
    <source>
        <dbReference type="EMBL" id="KAH7538190.1"/>
    </source>
</evidence>
<dbReference type="SUPFAM" id="SSF81324">
    <property type="entry name" value="Voltage-gated potassium channels"/>
    <property type="match status" value="1"/>
</dbReference>
<keyword evidence="1" id="KW-0407">Ion channel</keyword>
<dbReference type="GO" id="GO:0016020">
    <property type="term" value="C:membrane"/>
    <property type="evidence" value="ECO:0007669"/>
    <property type="project" value="UniProtKB-SubCell"/>
</dbReference>
<organism evidence="3 4">
    <name type="scientific">Ziziphus jujuba var. spinosa</name>
    <dbReference type="NCBI Taxonomy" id="714518"/>
    <lineage>
        <taxon>Eukaryota</taxon>
        <taxon>Viridiplantae</taxon>
        <taxon>Streptophyta</taxon>
        <taxon>Embryophyta</taxon>
        <taxon>Tracheophyta</taxon>
        <taxon>Spermatophyta</taxon>
        <taxon>Magnoliopsida</taxon>
        <taxon>eudicotyledons</taxon>
        <taxon>Gunneridae</taxon>
        <taxon>Pentapetalae</taxon>
        <taxon>rosids</taxon>
        <taxon>fabids</taxon>
        <taxon>Rosales</taxon>
        <taxon>Rhamnaceae</taxon>
        <taxon>Paliureae</taxon>
        <taxon>Ziziphus</taxon>
    </lineage>
</organism>
<gene>
    <name evidence="3" type="ORF">FEM48_Zijuj03G0172600</name>
</gene>
<keyword evidence="2" id="KW-1133">Transmembrane helix</keyword>
<comment type="caution">
    <text evidence="3">The sequence shown here is derived from an EMBL/GenBank/DDBJ whole genome shotgun (WGS) entry which is preliminary data.</text>
</comment>
<dbReference type="PANTHER" id="PTHR45651">
    <property type="entry name" value="CYCLIC NUCLEOTIDE-GATED ION CHANNEL 15-RELATED-RELATED"/>
    <property type="match status" value="1"/>
</dbReference>
<name>A0A978VRL5_ZIZJJ</name>
<evidence type="ECO:0000256" key="2">
    <source>
        <dbReference type="SAM" id="Phobius"/>
    </source>
</evidence>
<evidence type="ECO:0008006" key="5">
    <source>
        <dbReference type="Google" id="ProtNLM"/>
    </source>
</evidence>
<proteinExistence type="predicted"/>
<evidence type="ECO:0000313" key="4">
    <source>
        <dbReference type="Proteomes" id="UP000813462"/>
    </source>
</evidence>
<evidence type="ECO:0000256" key="1">
    <source>
        <dbReference type="ARBA" id="ARBA00023303"/>
    </source>
</evidence>
<keyword evidence="2" id="KW-0812">Transmembrane</keyword>
<dbReference type="EMBL" id="JAEACU010000003">
    <property type="protein sequence ID" value="KAH7538190.1"/>
    <property type="molecule type" value="Genomic_DNA"/>
</dbReference>
<reference evidence="3" key="1">
    <citation type="journal article" date="2021" name="Front. Plant Sci.">
        <title>Chromosome-Scale Genome Assembly for Chinese Sour Jujube and Insights Into Its Genome Evolution and Domestication Signature.</title>
        <authorList>
            <person name="Shen L.-Y."/>
            <person name="Luo H."/>
            <person name="Wang X.-L."/>
            <person name="Wang X.-M."/>
            <person name="Qiu X.-J."/>
            <person name="Liu H."/>
            <person name="Zhou S.-S."/>
            <person name="Jia K.-H."/>
            <person name="Nie S."/>
            <person name="Bao Y.-T."/>
            <person name="Zhang R.-G."/>
            <person name="Yun Q.-Z."/>
            <person name="Chai Y.-H."/>
            <person name="Lu J.-Y."/>
            <person name="Li Y."/>
            <person name="Zhao S.-W."/>
            <person name="Mao J.-F."/>
            <person name="Jia S.-G."/>
            <person name="Mao Y.-M."/>
        </authorList>
    </citation>
    <scope>NUCLEOTIDE SEQUENCE</scope>
    <source>
        <strain evidence="3">AT0</strain>
        <tissue evidence="3">Leaf</tissue>
    </source>
</reference>
<protein>
    <recommendedName>
        <fullName evidence="5">Ion transport domain-containing protein</fullName>
    </recommendedName>
</protein>
<sequence length="141" mass="16534">MIIYCLNNFCSSFSQNLETSTNVWETCFATFISIMGLLLFLYLIGNLQTYLQLATIRSGEIRQKMKMKKPEVDLWISNHGLGNIKPKIMQHIQYILERDRDIHDSDLDHLFSSLPFDQIDHRKGVFCMVELKRVSSFAFFM</sequence>
<dbReference type="PANTHER" id="PTHR45651:SF68">
    <property type="entry name" value="ION TRANSPORT DOMAIN-CONTAINING PROTEIN"/>
    <property type="match status" value="1"/>
</dbReference>